<feature type="region of interest" description="Disordered" evidence="1">
    <location>
        <begin position="1"/>
        <end position="36"/>
    </location>
</feature>
<sequence>MPTVSEAADAAVDSIEQDNEPPKEFGRDSKERPKSELAPQFTARWSRAIVFWTMCLILSAAGHWVYVALRTVDRNVSSAIYRGSGHDIAWIGHGSLKESVDRVRSNATGSLSTDQPTVLPFSPFWFGVGIGFTLLAAISVWSCRWVSDTGIQSLVGLLAGHALWIGNVEIGLDLASRRLGLAAAIDVVSGRTAGVHGSGALIQLSCIFLLPILIGLTFHDSNRCVVFQWFRRRLPISNSASPSGRIDNYAPRTMIQFFMTVWVCYVAVLWMADPSLGFLSHVALLMTLVAIAIATPYMIWKSVSQTTPARMLRYSVSGAVVTWTGIEIASATGMMSEPWLRESATSGVIFVGGSVLLTAMSAAALAQRRKNITITVQ</sequence>
<feature type="transmembrane region" description="Helical" evidence="2">
    <location>
        <begin position="124"/>
        <end position="142"/>
    </location>
</feature>
<name>A0ABX5XTK2_9BACT</name>
<organism evidence="3 4">
    <name type="scientific">Stieleria magnilauensis</name>
    <dbReference type="NCBI Taxonomy" id="2527963"/>
    <lineage>
        <taxon>Bacteria</taxon>
        <taxon>Pseudomonadati</taxon>
        <taxon>Planctomycetota</taxon>
        <taxon>Planctomycetia</taxon>
        <taxon>Pirellulales</taxon>
        <taxon>Pirellulaceae</taxon>
        <taxon>Stieleria</taxon>
    </lineage>
</organism>
<feature type="transmembrane region" description="Helical" evidence="2">
    <location>
        <begin position="154"/>
        <end position="172"/>
    </location>
</feature>
<feature type="transmembrane region" description="Helical" evidence="2">
    <location>
        <begin position="49"/>
        <end position="69"/>
    </location>
</feature>
<feature type="transmembrane region" description="Helical" evidence="2">
    <location>
        <begin position="200"/>
        <end position="218"/>
    </location>
</feature>
<keyword evidence="2" id="KW-0472">Membrane</keyword>
<feature type="transmembrane region" description="Helical" evidence="2">
    <location>
        <begin position="278"/>
        <end position="300"/>
    </location>
</feature>
<evidence type="ECO:0000256" key="2">
    <source>
        <dbReference type="SAM" id="Phobius"/>
    </source>
</evidence>
<dbReference type="Proteomes" id="UP000318081">
    <property type="component" value="Chromosome"/>
</dbReference>
<dbReference type="EMBL" id="CP036432">
    <property type="protein sequence ID" value="QDV85350.1"/>
    <property type="molecule type" value="Genomic_DNA"/>
</dbReference>
<gene>
    <name evidence="3" type="ORF">TBK1r_43290</name>
</gene>
<feature type="transmembrane region" description="Helical" evidence="2">
    <location>
        <begin position="347"/>
        <end position="366"/>
    </location>
</feature>
<protein>
    <submittedName>
        <fullName evidence="3">Uncharacterized protein</fullName>
    </submittedName>
</protein>
<feature type="transmembrane region" description="Helical" evidence="2">
    <location>
        <begin position="312"/>
        <end position="335"/>
    </location>
</feature>
<keyword evidence="2" id="KW-1133">Transmembrane helix</keyword>
<accession>A0ABX5XTK2</accession>
<evidence type="ECO:0000313" key="4">
    <source>
        <dbReference type="Proteomes" id="UP000318081"/>
    </source>
</evidence>
<proteinExistence type="predicted"/>
<reference evidence="3 4" key="1">
    <citation type="submission" date="2019-02" db="EMBL/GenBank/DDBJ databases">
        <title>Deep-cultivation of Planctomycetes and their phenomic and genomic characterization uncovers novel biology.</title>
        <authorList>
            <person name="Wiegand S."/>
            <person name="Jogler M."/>
            <person name="Boedeker C."/>
            <person name="Pinto D."/>
            <person name="Vollmers J."/>
            <person name="Rivas-Marin E."/>
            <person name="Kohn T."/>
            <person name="Peeters S.H."/>
            <person name="Heuer A."/>
            <person name="Rast P."/>
            <person name="Oberbeckmann S."/>
            <person name="Bunk B."/>
            <person name="Jeske O."/>
            <person name="Meyerdierks A."/>
            <person name="Storesund J.E."/>
            <person name="Kallscheuer N."/>
            <person name="Luecker S."/>
            <person name="Lage O.M."/>
            <person name="Pohl T."/>
            <person name="Merkel B.J."/>
            <person name="Hornburger P."/>
            <person name="Mueller R.-W."/>
            <person name="Bruemmer F."/>
            <person name="Labrenz M."/>
            <person name="Spormann A.M."/>
            <person name="Op den Camp H."/>
            <person name="Overmann J."/>
            <person name="Amann R."/>
            <person name="Jetten M.S.M."/>
            <person name="Mascher T."/>
            <person name="Medema M.H."/>
            <person name="Devos D.P."/>
            <person name="Kaster A.-K."/>
            <person name="Ovreas L."/>
            <person name="Rohde M."/>
            <person name="Galperin M.Y."/>
            <person name="Jogler C."/>
        </authorList>
    </citation>
    <scope>NUCLEOTIDE SEQUENCE [LARGE SCALE GENOMIC DNA]</scope>
    <source>
        <strain evidence="3 4">TBK1r</strain>
    </source>
</reference>
<feature type="compositionally biased region" description="Basic and acidic residues" evidence="1">
    <location>
        <begin position="20"/>
        <end position="35"/>
    </location>
</feature>
<keyword evidence="2" id="KW-0812">Transmembrane</keyword>
<evidence type="ECO:0000313" key="3">
    <source>
        <dbReference type="EMBL" id="QDV85350.1"/>
    </source>
</evidence>
<evidence type="ECO:0000256" key="1">
    <source>
        <dbReference type="SAM" id="MobiDB-lite"/>
    </source>
</evidence>
<feature type="transmembrane region" description="Helical" evidence="2">
    <location>
        <begin position="254"/>
        <end position="272"/>
    </location>
</feature>
<keyword evidence="4" id="KW-1185">Reference proteome</keyword>